<gene>
    <name evidence="6" type="ORF">A3G31_10575</name>
</gene>
<name>A0A1F7SKU1_9BACT</name>
<dbReference type="GO" id="GO:0016491">
    <property type="term" value="F:oxidoreductase activity"/>
    <property type="evidence" value="ECO:0007669"/>
    <property type="project" value="UniProtKB-KW"/>
</dbReference>
<dbReference type="InterPro" id="IPR051473">
    <property type="entry name" value="P2Ox-like"/>
</dbReference>
<accession>A0A1F7SKU1</accession>
<dbReference type="PANTHER" id="PTHR42784">
    <property type="entry name" value="PYRANOSE 2-OXIDASE"/>
    <property type="match status" value="1"/>
</dbReference>
<dbReference type="Gene3D" id="3.50.50.60">
    <property type="entry name" value="FAD/NAD(P)-binding domain"/>
    <property type="match status" value="1"/>
</dbReference>
<dbReference type="SUPFAM" id="SSF51905">
    <property type="entry name" value="FAD/NAD(P)-binding domain"/>
    <property type="match status" value="1"/>
</dbReference>
<reference evidence="6 7" key="1">
    <citation type="journal article" date="2016" name="Nat. Commun.">
        <title>Thousands of microbial genomes shed light on interconnected biogeochemical processes in an aquifer system.</title>
        <authorList>
            <person name="Anantharaman K."/>
            <person name="Brown C.T."/>
            <person name="Hug L.A."/>
            <person name="Sharon I."/>
            <person name="Castelle C.J."/>
            <person name="Probst A.J."/>
            <person name="Thomas B.C."/>
            <person name="Singh A."/>
            <person name="Wilkins M.J."/>
            <person name="Karaoz U."/>
            <person name="Brodie E.L."/>
            <person name="Williams K.H."/>
            <person name="Hubbard S.S."/>
            <person name="Banfield J.F."/>
        </authorList>
    </citation>
    <scope>NUCLEOTIDE SEQUENCE [LARGE SCALE GENOMIC DNA]</scope>
</reference>
<dbReference type="InterPro" id="IPR036188">
    <property type="entry name" value="FAD/NAD-bd_sf"/>
</dbReference>
<dbReference type="EMBL" id="MGDI01000020">
    <property type="protein sequence ID" value="OGL53827.1"/>
    <property type="molecule type" value="Genomic_DNA"/>
</dbReference>
<evidence type="ECO:0008006" key="8">
    <source>
        <dbReference type="Google" id="ProtNLM"/>
    </source>
</evidence>
<evidence type="ECO:0000256" key="4">
    <source>
        <dbReference type="ARBA" id="ARBA00022827"/>
    </source>
</evidence>
<dbReference type="AlphaFoldDB" id="A0A1F7SKU1"/>
<keyword evidence="3" id="KW-0285">Flavoprotein</keyword>
<keyword evidence="5" id="KW-0560">Oxidoreductase</keyword>
<sequence>MKMYDVIIAGSGAAGVSAAYMLQGTNTVVIDAGKTPPISNFGSGNLYDLRKRENLFEEIIGNRFESLNNIDRMELSPKVKSPLMRYVVEKVKDAPDIRSNNFYPMLSYAEGGLANAWGAQVYRFNNQDLESFPINSQDLEPYYDILTKHIGISGTRDDLEPFHGSSKILLPPLELSANGLDFLVRYQHQRSFFQKRHIYIGRPRLAVLSVDFNGRKKCDYDNLEFFQPRQSSIYSPAFTLRSLVQEGKVQYLPGFLIERYQEKHDHVIVFSRNINQRSGRTFRCKKLIICLGALNTARIVLYSNHDDQTKLPILENPCSFTPLISLRQIGMPLEKRSYSSQINIFYSGPLWPKPVVGMIYGLDGLLRSDILFNFPLTISGSIAAAKYLLPAMNLLQVFYPEDGRESNYLKIDEYGNIVINYELMKPGVVERLLLMSFRKIGYYGIPLLIRYAEAGMSIHYGGSLPMRRDPRNSYETYLDGLLKGSQHIYIGDSANFPQLPAKNLTFTVMANSMRIAEGVKKEIQRKS</sequence>
<evidence type="ECO:0000256" key="5">
    <source>
        <dbReference type="ARBA" id="ARBA00023002"/>
    </source>
</evidence>
<evidence type="ECO:0000313" key="7">
    <source>
        <dbReference type="Proteomes" id="UP000178082"/>
    </source>
</evidence>
<dbReference type="Proteomes" id="UP000178082">
    <property type="component" value="Unassembled WGS sequence"/>
</dbReference>
<comment type="similarity">
    <text evidence="2">Belongs to the GMC oxidoreductase family.</text>
</comment>
<protein>
    <recommendedName>
        <fullName evidence="8">Glucose-methanol-choline oxidoreductase C-terminal domain-containing protein</fullName>
    </recommendedName>
</protein>
<dbReference type="STRING" id="1817883.A3G31_10575"/>
<proteinExistence type="inferred from homology"/>
<dbReference type="PANTHER" id="PTHR42784:SF1">
    <property type="entry name" value="PYRANOSE 2-OXIDASE"/>
    <property type="match status" value="1"/>
</dbReference>
<evidence type="ECO:0000256" key="3">
    <source>
        <dbReference type="ARBA" id="ARBA00022630"/>
    </source>
</evidence>
<keyword evidence="4" id="KW-0274">FAD</keyword>
<comment type="cofactor">
    <cofactor evidence="1">
        <name>FAD</name>
        <dbReference type="ChEBI" id="CHEBI:57692"/>
    </cofactor>
</comment>
<evidence type="ECO:0000256" key="1">
    <source>
        <dbReference type="ARBA" id="ARBA00001974"/>
    </source>
</evidence>
<evidence type="ECO:0000256" key="2">
    <source>
        <dbReference type="ARBA" id="ARBA00010790"/>
    </source>
</evidence>
<comment type="caution">
    <text evidence="6">The sequence shown here is derived from an EMBL/GenBank/DDBJ whole genome shotgun (WGS) entry which is preliminary data.</text>
</comment>
<evidence type="ECO:0000313" key="6">
    <source>
        <dbReference type="EMBL" id="OGL53827.1"/>
    </source>
</evidence>
<organism evidence="6 7">
    <name type="scientific">Candidatus Schekmanbacteria bacterium RIFCSPLOWO2_12_FULL_38_15</name>
    <dbReference type="NCBI Taxonomy" id="1817883"/>
    <lineage>
        <taxon>Bacteria</taxon>
        <taxon>Candidatus Schekmaniibacteriota</taxon>
    </lineage>
</organism>